<protein>
    <submittedName>
        <fullName evidence="1">Uncharacterized protein</fullName>
    </submittedName>
</protein>
<name>A0ACC3T8A4_LIPKO</name>
<dbReference type="Proteomes" id="UP001433508">
    <property type="component" value="Unassembled WGS sequence"/>
</dbReference>
<keyword evidence="2" id="KW-1185">Reference proteome</keyword>
<reference evidence="2" key="1">
    <citation type="journal article" date="2024" name="Front. Bioeng. Biotechnol.">
        <title>Genome-scale model development and genomic sequencing of the oleaginous clade Lipomyces.</title>
        <authorList>
            <person name="Czajka J.J."/>
            <person name="Han Y."/>
            <person name="Kim J."/>
            <person name="Mondo S.J."/>
            <person name="Hofstad B.A."/>
            <person name="Robles A."/>
            <person name="Haridas S."/>
            <person name="Riley R."/>
            <person name="LaButti K."/>
            <person name="Pangilinan J."/>
            <person name="Andreopoulos W."/>
            <person name="Lipzen A."/>
            <person name="Yan J."/>
            <person name="Wang M."/>
            <person name="Ng V."/>
            <person name="Grigoriev I.V."/>
            <person name="Spatafora J.W."/>
            <person name="Magnuson J.K."/>
            <person name="Baker S.E."/>
            <person name="Pomraning K.R."/>
        </authorList>
    </citation>
    <scope>NUCLEOTIDE SEQUENCE [LARGE SCALE GENOMIC DNA]</scope>
    <source>
        <strain evidence="2">CBS 7786</strain>
    </source>
</reference>
<evidence type="ECO:0000313" key="2">
    <source>
        <dbReference type="Proteomes" id="UP001433508"/>
    </source>
</evidence>
<gene>
    <name evidence="1" type="ORF">V1525DRAFT_263004</name>
</gene>
<accession>A0ACC3T8A4</accession>
<evidence type="ECO:0000313" key="1">
    <source>
        <dbReference type="EMBL" id="KAK9239994.1"/>
    </source>
</evidence>
<organism evidence="1 2">
    <name type="scientific">Lipomyces kononenkoae</name>
    <name type="common">Yeast</name>
    <dbReference type="NCBI Taxonomy" id="34357"/>
    <lineage>
        <taxon>Eukaryota</taxon>
        <taxon>Fungi</taxon>
        <taxon>Dikarya</taxon>
        <taxon>Ascomycota</taxon>
        <taxon>Saccharomycotina</taxon>
        <taxon>Lipomycetes</taxon>
        <taxon>Lipomycetales</taxon>
        <taxon>Lipomycetaceae</taxon>
        <taxon>Lipomyces</taxon>
    </lineage>
</organism>
<comment type="caution">
    <text evidence="1">The sequence shown here is derived from an EMBL/GenBank/DDBJ whole genome shotgun (WGS) entry which is preliminary data.</text>
</comment>
<dbReference type="EMBL" id="MU971342">
    <property type="protein sequence ID" value="KAK9239994.1"/>
    <property type="molecule type" value="Genomic_DNA"/>
</dbReference>
<proteinExistence type="predicted"/>
<sequence>MLATDPSRSSATQAWVNSTAAPAGRPPSNRLPTTELTTDDRLRNAAASAAIVSTSASRTGIPATTTSGNRRKYNVGRQSQQGSAGEETRSGPTDLAAGSARTSLRQSGRYANPADLPSHPIVGVDRSCSNKAAVLAGNVHVESMWKPTGTSSTAATAAMLAHSSPKSPELWKPDPATSAGLAEILSKDPKYTITSQTGARPSRLSASATQKQYSPSQLHHGGHHTPPLSPKMEDAAGASRHAMANIPSTSQPRERYSPSAAAAARNAPPTPPSPVEAEESTALSRGAAGAALHRKQQPRQNYVESKSVPSTQVHSFAALEEAAKRAAAARLSQIGEPQPAYALSPSVAEKKTQRPVTALGGAEHATRMVQLEHLRQVSSRAAESDRYDAATRHEMLLAAAQRNVQSKLDAIDKEAASTTLFGNKEFNAMALALAEIGITGKYTANPYDAGRVDVGGGVYMSPEEVHGIAQQHVQPVLEDLDQKAFDQQVKDEMARQEKERIKSEKAAEKARKKEEKADKKKQKDAEKQTRKEQKEDEKRRKQEEKQRKKEEKEREKALSQEKKKEEKRLKGISKQPAGPAVQGAGEVTAAALVPPAAGGMAPAAGEVAAAGAPMPAVPTEHVQETEEVTRAAVAPVPQGPAEGPVYQAEPSGEGYETPVEECAATAAIAAPKPSYPESGFGAEGYETPVEVCPPATAAPVPHAAPRAEEYETPVEESTAAAEIPKPTRAETEAGADGNETPVQSPTAAAAEVAKPSYPDVEARGEETYTAPVEATAVPPAAPRAEEYETPIEETTTAAAKIPERTQAGTEVSAEGYETPIQGTTAAAAKAGSRAEGHETPIEATPIAPSAEEYEAPIEGSTATGAAKIPEPTHADTEVGAKGDGVPVQGSTADAAKPEEGKETPVDTYTGATGKPAAESGAGSHMTEAPEAGSDIEGGYEYVQREDIADETVEST</sequence>